<accession>A0A4Z0L4K2</accession>
<name>A0A4Z0L4K2_9FLAO</name>
<evidence type="ECO:0008006" key="3">
    <source>
        <dbReference type="Google" id="ProtNLM"/>
    </source>
</evidence>
<proteinExistence type="predicted"/>
<protein>
    <recommendedName>
        <fullName evidence="3">Lipoprotein</fullName>
    </recommendedName>
</protein>
<dbReference type="Proteomes" id="UP000297407">
    <property type="component" value="Unassembled WGS sequence"/>
</dbReference>
<dbReference type="EMBL" id="SRLH01000008">
    <property type="protein sequence ID" value="TGD56886.1"/>
    <property type="molecule type" value="Genomic_DNA"/>
</dbReference>
<dbReference type="RefSeq" id="WP_135527310.1">
    <property type="nucleotide sequence ID" value="NZ_SRLH01000008.1"/>
</dbReference>
<evidence type="ECO:0000313" key="2">
    <source>
        <dbReference type="Proteomes" id="UP000297407"/>
    </source>
</evidence>
<dbReference type="PROSITE" id="PS51257">
    <property type="entry name" value="PROKAR_LIPOPROTEIN"/>
    <property type="match status" value="1"/>
</dbReference>
<dbReference type="AlphaFoldDB" id="A0A4Z0L4K2"/>
<dbReference type="OrthoDB" id="978531at2"/>
<gene>
    <name evidence="1" type="ORF">E4635_13905</name>
</gene>
<evidence type="ECO:0000313" key="1">
    <source>
        <dbReference type="EMBL" id="TGD56886.1"/>
    </source>
</evidence>
<organism evidence="1 2">
    <name type="scientific">Flavobacterium humi</name>
    <dbReference type="NCBI Taxonomy" id="2562683"/>
    <lineage>
        <taxon>Bacteria</taxon>
        <taxon>Pseudomonadati</taxon>
        <taxon>Bacteroidota</taxon>
        <taxon>Flavobacteriia</taxon>
        <taxon>Flavobacteriales</taxon>
        <taxon>Flavobacteriaceae</taxon>
        <taxon>Flavobacterium</taxon>
    </lineage>
</organism>
<comment type="caution">
    <text evidence="1">The sequence shown here is derived from an EMBL/GenBank/DDBJ whole genome shotgun (WGS) entry which is preliminary data.</text>
</comment>
<reference evidence="1 2" key="1">
    <citation type="submission" date="2019-04" db="EMBL/GenBank/DDBJ databases">
        <title>Flavobacterium sp. strain DS2-A Genome sequencing and assembly.</title>
        <authorList>
            <person name="Kim I."/>
        </authorList>
    </citation>
    <scope>NUCLEOTIDE SEQUENCE [LARGE SCALE GENOMIC DNA]</scope>
    <source>
        <strain evidence="1 2">DS2-A</strain>
    </source>
</reference>
<sequence>MKKAVFLLFSILSLTSCTFTEDIYINPDGSGKYTLDMDGSSMMAMVPKDSVRNEKSIDSVFSFKEVFAAKKDSIAKLSKEEQEKLKKLENFNMRMKMDYKAQQFLFSMNTDFKNVTELQDAMANMNAFQSMGKNKVGANAMASPESFGNNNSILKYSYNGKKFTRKAVIDKSRIKKVENDSLAESYKMIYASSKYVIKYHFPKPVKSISNTAALFSEDRKTVTIEYPFNEYMDAPEKLNFEVEFTK</sequence>
<keyword evidence="2" id="KW-1185">Reference proteome</keyword>